<gene>
    <name evidence="1" type="ORF">MSAN_01946800</name>
</gene>
<dbReference type="EMBL" id="JACAZH010000022">
    <property type="protein sequence ID" value="KAF7343671.1"/>
    <property type="molecule type" value="Genomic_DNA"/>
</dbReference>
<protein>
    <submittedName>
        <fullName evidence="1">F-box domain-containing protein</fullName>
    </submittedName>
</protein>
<comment type="caution">
    <text evidence="1">The sequence shown here is derived from an EMBL/GenBank/DDBJ whole genome shotgun (WGS) entry which is preliminary data.</text>
</comment>
<dbReference type="OrthoDB" id="3235815at2759"/>
<dbReference type="SUPFAM" id="SSF52047">
    <property type="entry name" value="RNI-like"/>
    <property type="match status" value="1"/>
</dbReference>
<evidence type="ECO:0000313" key="2">
    <source>
        <dbReference type="Proteomes" id="UP000623467"/>
    </source>
</evidence>
<sequence>MLMSSMVSCRMHQRAECRLNLCGALVVRRAAESREEIDKQLAWHGAQIALLKAKRNALAPISVLPNELMIRIFTIFAVEFDALFDLKWTKIIYVCRHWHAFALAAHPLWSYIDLSSGQIPDRLYQQLRRSGTAPLSLKIPPYGGSYTDLILSNSERIRELDLESDAQQVYSVINGLSIHNFPILSSLSLNPGHQPEEGLPGDFVLALSDALFDGRLPSLRQLKLVYIAFPSRLVSGLTTLSLTECHDSSTSLLPILCDLLSMLSSCPRLSWLELDPIPALTLNQDLIVVDLPELERLCLDGDVASCTALLNHLQTPPRTLMTLFPSDAHSAISVRDLLVPLHRHIQRLGAAEKPLLFHIDRGPTHCTLAFCRGTVLHDSFNCDSARALSLNSHPSTEGALRQIMTKFLKAIPESITHLDACSASDLRDVSWKNMMSLLPALETVFVLVHSSATLCLQAPTQIEALYAAQPTFPRIRHLHLCALRNTEEDAAARVRTLLEVYVKARFTNGTPLKTLEIEDKYHRIASQTPAGESLDRMFALLGGKILRNGIVYDPVKIMQQREEWAAFQRENTIE</sequence>
<dbReference type="Proteomes" id="UP000623467">
    <property type="component" value="Unassembled WGS sequence"/>
</dbReference>
<dbReference type="AlphaFoldDB" id="A0A8H6XNL9"/>
<name>A0A8H6XNL9_9AGAR</name>
<proteinExistence type="predicted"/>
<evidence type="ECO:0000313" key="1">
    <source>
        <dbReference type="EMBL" id="KAF7343671.1"/>
    </source>
</evidence>
<organism evidence="1 2">
    <name type="scientific">Mycena sanguinolenta</name>
    <dbReference type="NCBI Taxonomy" id="230812"/>
    <lineage>
        <taxon>Eukaryota</taxon>
        <taxon>Fungi</taxon>
        <taxon>Dikarya</taxon>
        <taxon>Basidiomycota</taxon>
        <taxon>Agaricomycotina</taxon>
        <taxon>Agaricomycetes</taxon>
        <taxon>Agaricomycetidae</taxon>
        <taxon>Agaricales</taxon>
        <taxon>Marasmiineae</taxon>
        <taxon>Mycenaceae</taxon>
        <taxon>Mycena</taxon>
    </lineage>
</organism>
<keyword evidence="2" id="KW-1185">Reference proteome</keyword>
<reference evidence="1" key="1">
    <citation type="submission" date="2020-05" db="EMBL/GenBank/DDBJ databases">
        <title>Mycena genomes resolve the evolution of fungal bioluminescence.</title>
        <authorList>
            <person name="Tsai I.J."/>
        </authorList>
    </citation>
    <scope>NUCLEOTIDE SEQUENCE</scope>
    <source>
        <strain evidence="1">160909Yilan</strain>
    </source>
</reference>
<accession>A0A8H6XNL9</accession>